<dbReference type="PANTHER" id="PTHR11076:SF34">
    <property type="entry name" value="PROTEIN UMUC"/>
    <property type="match status" value="1"/>
</dbReference>
<dbReference type="Pfam" id="PF13438">
    <property type="entry name" value="DUF4113"/>
    <property type="match status" value="1"/>
</dbReference>
<dbReference type="Gene3D" id="3.40.1170.60">
    <property type="match status" value="1"/>
</dbReference>
<evidence type="ECO:0000259" key="6">
    <source>
        <dbReference type="PROSITE" id="PS50173"/>
    </source>
</evidence>
<dbReference type="AlphaFoldDB" id="A0A1Y1SIE5"/>
<comment type="caution">
    <text evidence="7">The sequence shown here is derived from an EMBL/GenBank/DDBJ whole genome shotgun (WGS) entry which is preliminary data.</text>
</comment>
<dbReference type="InterPro" id="IPR001126">
    <property type="entry name" value="UmuC"/>
</dbReference>
<dbReference type="STRING" id="1317117.ATO7_06180"/>
<dbReference type="GO" id="GO:0009432">
    <property type="term" value="P:SOS response"/>
    <property type="evidence" value="ECO:0007669"/>
    <property type="project" value="UniProtKB-KW"/>
</dbReference>
<reference evidence="7 8" key="1">
    <citation type="submission" date="2013-04" db="EMBL/GenBank/DDBJ databases">
        <title>Oceanococcus atlanticus 22II-S10r2 Genome Sequencing.</title>
        <authorList>
            <person name="Lai Q."/>
            <person name="Li G."/>
            <person name="Shao Z."/>
        </authorList>
    </citation>
    <scope>NUCLEOTIDE SEQUENCE [LARGE SCALE GENOMIC DNA]</scope>
    <source>
        <strain evidence="7 8">22II-S10r2</strain>
    </source>
</reference>
<evidence type="ECO:0000256" key="2">
    <source>
        <dbReference type="ARBA" id="ARBA00022763"/>
    </source>
</evidence>
<dbReference type="SUPFAM" id="SSF56672">
    <property type="entry name" value="DNA/RNA polymerases"/>
    <property type="match status" value="1"/>
</dbReference>
<accession>A0A1Y1SIE5</accession>
<dbReference type="Pfam" id="PF11799">
    <property type="entry name" value="IMS_C"/>
    <property type="match status" value="1"/>
</dbReference>
<keyword evidence="8" id="KW-1185">Reference proteome</keyword>
<protein>
    <submittedName>
        <fullName evidence="7">UMUC domain-containing protein DNA-repair protein</fullName>
    </submittedName>
</protein>
<evidence type="ECO:0000313" key="8">
    <source>
        <dbReference type="Proteomes" id="UP000192342"/>
    </source>
</evidence>
<evidence type="ECO:0000256" key="5">
    <source>
        <dbReference type="ARBA" id="ARBA00023236"/>
    </source>
</evidence>
<proteinExistence type="inferred from homology"/>
<dbReference type="InterPro" id="IPR025188">
    <property type="entry name" value="DUF4113"/>
</dbReference>
<evidence type="ECO:0000256" key="1">
    <source>
        <dbReference type="ARBA" id="ARBA00010945"/>
    </source>
</evidence>
<keyword evidence="2" id="KW-0227">DNA damage</keyword>
<dbReference type="OrthoDB" id="9808813at2"/>
<feature type="domain" description="UmuC" evidence="6">
    <location>
        <begin position="11"/>
        <end position="194"/>
    </location>
</feature>
<dbReference type="Proteomes" id="UP000192342">
    <property type="component" value="Unassembled WGS sequence"/>
</dbReference>
<dbReference type="Gene3D" id="1.10.150.20">
    <property type="entry name" value="5' to 3' exonuclease, C-terminal subdomain"/>
    <property type="match status" value="1"/>
</dbReference>
<dbReference type="InterPro" id="IPR043128">
    <property type="entry name" value="Rev_trsase/Diguanyl_cyclase"/>
</dbReference>
<dbReference type="GO" id="GO:0003887">
    <property type="term" value="F:DNA-directed DNA polymerase activity"/>
    <property type="evidence" value="ECO:0007669"/>
    <property type="project" value="TreeGrafter"/>
</dbReference>
<evidence type="ECO:0000313" key="7">
    <source>
        <dbReference type="EMBL" id="ORE89445.1"/>
    </source>
</evidence>
<dbReference type="InterPro" id="IPR050116">
    <property type="entry name" value="DNA_polymerase-Y"/>
</dbReference>
<dbReference type="GO" id="GO:0006281">
    <property type="term" value="P:DNA repair"/>
    <property type="evidence" value="ECO:0007669"/>
    <property type="project" value="UniProtKB-KW"/>
</dbReference>
<keyword evidence="3" id="KW-0741">SOS mutagenesis</keyword>
<organism evidence="7 8">
    <name type="scientific">Oceanococcus atlanticus</name>
    <dbReference type="NCBI Taxonomy" id="1317117"/>
    <lineage>
        <taxon>Bacteria</taxon>
        <taxon>Pseudomonadati</taxon>
        <taxon>Pseudomonadota</taxon>
        <taxon>Gammaproteobacteria</taxon>
        <taxon>Chromatiales</taxon>
        <taxon>Oceanococcaceae</taxon>
        <taxon>Oceanococcus</taxon>
    </lineage>
</organism>
<dbReference type="PROSITE" id="PS50173">
    <property type="entry name" value="UMUC"/>
    <property type="match status" value="1"/>
</dbReference>
<dbReference type="GO" id="GO:0005829">
    <property type="term" value="C:cytosol"/>
    <property type="evidence" value="ECO:0007669"/>
    <property type="project" value="TreeGrafter"/>
</dbReference>
<dbReference type="GO" id="GO:0003684">
    <property type="term" value="F:damaged DNA binding"/>
    <property type="evidence" value="ECO:0007669"/>
    <property type="project" value="InterPro"/>
</dbReference>
<dbReference type="InterPro" id="IPR017961">
    <property type="entry name" value="DNA_pol_Y-fam_little_finger"/>
</dbReference>
<gene>
    <name evidence="7" type="ORF">ATO7_06180</name>
</gene>
<keyword evidence="5" id="KW-0742">SOS response</keyword>
<sequence length="428" mass="47594">MGSAASSERRIALVDVNNFYASCETVFNPKLRGKPVVVLSNNDGCVVARSAEAKALNIKMAQPWHQVDPTVQRQTAVFSSNYTLYADISNRVMTILGDMAPSQEVYSIDESFLELTGIRELRQHAHAIRQRVSQWTGLTVCVGVGTTKTRAKLANYVAKKSPEHAGVFNLETLSAIDQSALLAKIPVGDVWGIGFRTERRLVQMGIRTAADLRRSRPKQLRQQFGVVAERIVAELNGEVCTELEISPPAKQQIRLSRSFGAAVSELPLLKEAMLAFVSIAAEKLRRQNSFTSTLQVFVCTNVFRPDKPQHSTGFTLKLPYAMDDTAMLAKFAVRALEHLYKPGYEYKKAGVNLMSLSPRGNAQLELFTNDRIAKRGDQLSTAMDNINRRFGRESICLGRLSGPRPWSMNQTRLSPAYTTNMNQLLLAR</sequence>
<dbReference type="GO" id="GO:0042276">
    <property type="term" value="P:error-prone translesion synthesis"/>
    <property type="evidence" value="ECO:0007669"/>
    <property type="project" value="TreeGrafter"/>
</dbReference>
<dbReference type="CDD" id="cd01700">
    <property type="entry name" value="PolY_Pol_V_umuC"/>
    <property type="match status" value="1"/>
</dbReference>
<dbReference type="Pfam" id="PF00817">
    <property type="entry name" value="IMS"/>
    <property type="match status" value="1"/>
</dbReference>
<dbReference type="RefSeq" id="WP_083560556.1">
    <property type="nucleotide sequence ID" value="NZ_AQQV01000001.1"/>
</dbReference>
<dbReference type="PANTHER" id="PTHR11076">
    <property type="entry name" value="DNA REPAIR POLYMERASE UMUC / TRANSFERASE FAMILY MEMBER"/>
    <property type="match status" value="1"/>
</dbReference>
<keyword evidence="4" id="KW-0234">DNA repair</keyword>
<comment type="similarity">
    <text evidence="1">Belongs to the DNA polymerase type-Y family.</text>
</comment>
<name>A0A1Y1SIE5_9GAMM</name>
<dbReference type="Gene3D" id="3.30.70.270">
    <property type="match status" value="1"/>
</dbReference>
<evidence type="ECO:0000256" key="3">
    <source>
        <dbReference type="ARBA" id="ARBA00023199"/>
    </source>
</evidence>
<dbReference type="InterPro" id="IPR043502">
    <property type="entry name" value="DNA/RNA_pol_sf"/>
</dbReference>
<dbReference type="EMBL" id="AQQV01000001">
    <property type="protein sequence ID" value="ORE89445.1"/>
    <property type="molecule type" value="Genomic_DNA"/>
</dbReference>
<evidence type="ECO:0000256" key="4">
    <source>
        <dbReference type="ARBA" id="ARBA00023204"/>
    </source>
</evidence>